<name>A0ABT2HDI9_9MICO</name>
<evidence type="ECO:0000313" key="1">
    <source>
        <dbReference type="EMBL" id="MCS6521313.1"/>
    </source>
</evidence>
<accession>A0ABT2HDI9</accession>
<organism evidence="1 2">
    <name type="scientific">Curtobacterium citreum</name>
    <dbReference type="NCBI Taxonomy" id="2036"/>
    <lineage>
        <taxon>Bacteria</taxon>
        <taxon>Bacillati</taxon>
        <taxon>Actinomycetota</taxon>
        <taxon>Actinomycetes</taxon>
        <taxon>Micrococcales</taxon>
        <taxon>Microbacteriaceae</taxon>
        <taxon>Curtobacterium</taxon>
    </lineage>
</organism>
<keyword evidence="2" id="KW-1185">Reference proteome</keyword>
<dbReference type="GeneID" id="95324232"/>
<proteinExistence type="predicted"/>
<sequence>MTLPRWTPVRAAAFQGLQKAADELAGGGAQEYVALGTAVFWAATLDEQLRREHGEQYDRLRDKDPAGAVLPGIRLVRNGITHGAVVAVSPAGLQFPLEYPLNFGPLVYQSLESLLEDWIGDRHGGKANAQQDTVYRERFEGRTLMEPLWEAVAWFARLERAQWDIDVLQPGDGS</sequence>
<evidence type="ECO:0000313" key="2">
    <source>
        <dbReference type="Proteomes" id="UP001652264"/>
    </source>
</evidence>
<reference evidence="1 2" key="1">
    <citation type="submission" date="2022-08" db="EMBL/GenBank/DDBJ databases">
        <title>Taxonomy of Curtobacterium flaccumfaciens.</title>
        <authorList>
            <person name="Osdaghi E."/>
            <person name="Taghavi S.M."/>
            <person name="Hamidizade M."/>
            <person name="Abachi H."/>
            <person name="Fazliarab A."/>
            <person name="Baeyen S."/>
            <person name="Portier P."/>
            <person name="Van Vaerenbergh J."/>
            <person name="Jacques M.-A."/>
        </authorList>
    </citation>
    <scope>NUCLEOTIDE SEQUENCE [LARGE SCALE GENOMIC DNA]</scope>
    <source>
        <strain evidence="1 2">LMG8786T</strain>
    </source>
</reference>
<dbReference type="EMBL" id="JANVAD010000001">
    <property type="protein sequence ID" value="MCS6521313.1"/>
    <property type="molecule type" value="Genomic_DNA"/>
</dbReference>
<dbReference type="Proteomes" id="UP001652264">
    <property type="component" value="Unassembled WGS sequence"/>
</dbReference>
<gene>
    <name evidence="1" type="ORF">NYQ28_01890</name>
</gene>
<dbReference type="RefSeq" id="WP_141861675.1">
    <property type="nucleotide sequence ID" value="NZ_BMNV01000004.1"/>
</dbReference>
<protein>
    <submittedName>
        <fullName evidence="1">Uncharacterized protein</fullName>
    </submittedName>
</protein>
<comment type="caution">
    <text evidence="1">The sequence shown here is derived from an EMBL/GenBank/DDBJ whole genome shotgun (WGS) entry which is preliminary data.</text>
</comment>